<feature type="region of interest" description="Disordered" evidence="1">
    <location>
        <begin position="23"/>
        <end position="77"/>
    </location>
</feature>
<accession>A0ABP3IPH3</accession>
<dbReference type="Proteomes" id="UP001500879">
    <property type="component" value="Unassembled WGS sequence"/>
</dbReference>
<evidence type="ECO:0008006" key="5">
    <source>
        <dbReference type="Google" id="ProtNLM"/>
    </source>
</evidence>
<feature type="signal peptide" evidence="2">
    <location>
        <begin position="1"/>
        <end position="24"/>
    </location>
</feature>
<evidence type="ECO:0000313" key="4">
    <source>
        <dbReference type="Proteomes" id="UP001500879"/>
    </source>
</evidence>
<keyword evidence="2" id="KW-0732">Signal</keyword>
<feature type="compositionally biased region" description="Low complexity" evidence="1">
    <location>
        <begin position="37"/>
        <end position="57"/>
    </location>
</feature>
<sequence length="250" mass="25706">MSTTPRWIALVTASAALLAVTASGCSSGSDDKKSESKGASSSATGPSSPSSASPSSSSGGGEPIPVGAGPQSSYTVQKQPAAGTCAYRFTTAKEPLPDPKCTPGATNPKVTQATLKTTICRAGYTKGIRPPVSITNREKTANAESYGYKKSLREAEYDHLISLQLGGDPNDPRNLWVEPPSPGHRDGAGPNNPKDAIETKLKTAICSGKADLTKVQRAIAHDWTTSLAAVGIADDAKGRPPREAADADGD</sequence>
<reference evidence="4" key="1">
    <citation type="journal article" date="2019" name="Int. J. Syst. Evol. Microbiol.">
        <title>The Global Catalogue of Microorganisms (GCM) 10K type strain sequencing project: providing services to taxonomists for standard genome sequencing and annotation.</title>
        <authorList>
            <consortium name="The Broad Institute Genomics Platform"/>
            <consortium name="The Broad Institute Genome Sequencing Center for Infectious Disease"/>
            <person name="Wu L."/>
            <person name="Ma J."/>
        </authorList>
    </citation>
    <scope>NUCLEOTIDE SEQUENCE [LARGE SCALE GENOMIC DNA]</scope>
    <source>
        <strain evidence="4">JCM 4788</strain>
    </source>
</reference>
<evidence type="ECO:0000313" key="3">
    <source>
        <dbReference type="EMBL" id="GAA0413687.1"/>
    </source>
</evidence>
<protein>
    <recommendedName>
        <fullName evidence="5">HNH endonuclease</fullName>
    </recommendedName>
</protein>
<comment type="caution">
    <text evidence="3">The sequence shown here is derived from an EMBL/GenBank/DDBJ whole genome shotgun (WGS) entry which is preliminary data.</text>
</comment>
<gene>
    <name evidence="3" type="ORF">GCM10010357_38570</name>
</gene>
<name>A0ABP3IPH3_9ACTN</name>
<evidence type="ECO:0000256" key="2">
    <source>
        <dbReference type="SAM" id="SignalP"/>
    </source>
</evidence>
<proteinExistence type="predicted"/>
<feature type="chain" id="PRO_5047436881" description="HNH endonuclease" evidence="2">
    <location>
        <begin position="25"/>
        <end position="250"/>
    </location>
</feature>
<dbReference type="RefSeq" id="WP_344025952.1">
    <property type="nucleotide sequence ID" value="NZ_BAAABX010000044.1"/>
</dbReference>
<feature type="region of interest" description="Disordered" evidence="1">
    <location>
        <begin position="165"/>
        <end position="195"/>
    </location>
</feature>
<keyword evidence="4" id="KW-1185">Reference proteome</keyword>
<dbReference type="EMBL" id="BAAABX010000044">
    <property type="protein sequence ID" value="GAA0413687.1"/>
    <property type="molecule type" value="Genomic_DNA"/>
</dbReference>
<organism evidence="3 4">
    <name type="scientific">Streptomyces luteireticuli</name>
    <dbReference type="NCBI Taxonomy" id="173858"/>
    <lineage>
        <taxon>Bacteria</taxon>
        <taxon>Bacillati</taxon>
        <taxon>Actinomycetota</taxon>
        <taxon>Actinomycetes</taxon>
        <taxon>Kitasatosporales</taxon>
        <taxon>Streptomycetaceae</taxon>
        <taxon>Streptomyces</taxon>
    </lineage>
</organism>
<dbReference type="PROSITE" id="PS51257">
    <property type="entry name" value="PROKAR_LIPOPROTEIN"/>
    <property type="match status" value="1"/>
</dbReference>
<evidence type="ECO:0000256" key="1">
    <source>
        <dbReference type="SAM" id="MobiDB-lite"/>
    </source>
</evidence>